<sequence length="119" mass="12563">MHLQVPVGVVAGGGEQQFPVGGHDQRPLRLTGGAAVLRGDAVGLLGEVRGHGVQGRGHGRGGPDGTVRHRLDSEPGLLVADLDTDEVAHVRAKTSVLANRRPELWQSPSSYTQSSYESR</sequence>
<evidence type="ECO:0000256" key="1">
    <source>
        <dbReference type="SAM" id="MobiDB-lite"/>
    </source>
</evidence>
<dbReference type="EMBL" id="AOPZ01000337">
    <property type="protein sequence ID" value="EPH41107.1"/>
    <property type="molecule type" value="Genomic_DNA"/>
</dbReference>
<dbReference type="SUPFAM" id="SSF56317">
    <property type="entry name" value="Carbon-nitrogen hydrolase"/>
    <property type="match status" value="1"/>
</dbReference>
<organism evidence="2 3">
    <name type="scientific">Streptomyces aurantiacus JA 4570</name>
    <dbReference type="NCBI Taxonomy" id="1286094"/>
    <lineage>
        <taxon>Bacteria</taxon>
        <taxon>Bacillati</taxon>
        <taxon>Actinomycetota</taxon>
        <taxon>Actinomycetes</taxon>
        <taxon>Kitasatosporales</taxon>
        <taxon>Streptomycetaceae</taxon>
        <taxon>Streptomyces</taxon>
        <taxon>Streptomyces aurantiacus group</taxon>
    </lineage>
</organism>
<protein>
    <recommendedName>
        <fullName evidence="4">CN hydrolase domain-containing protein</fullName>
    </recommendedName>
</protein>
<accession>S4AI56</accession>
<reference evidence="2 3" key="1">
    <citation type="submission" date="2013-02" db="EMBL/GenBank/DDBJ databases">
        <title>Draft Genome Sequence of Streptomyces aurantiacus, Which Produces Setomimycin.</title>
        <authorList>
            <person name="Gruening B.A."/>
            <person name="Praeg A."/>
            <person name="Erxleben A."/>
            <person name="Guenther S."/>
            <person name="Mueller M."/>
        </authorList>
    </citation>
    <scope>NUCLEOTIDE SEQUENCE [LARGE SCALE GENOMIC DNA]</scope>
    <source>
        <strain evidence="2 3">JA 4570</strain>
    </source>
</reference>
<feature type="compositionally biased region" description="Low complexity" evidence="1">
    <location>
        <begin position="106"/>
        <end position="119"/>
    </location>
</feature>
<comment type="caution">
    <text evidence="2">The sequence shown here is derived from an EMBL/GenBank/DDBJ whole genome shotgun (WGS) entry which is preliminary data.</text>
</comment>
<evidence type="ECO:0008006" key="4">
    <source>
        <dbReference type="Google" id="ProtNLM"/>
    </source>
</evidence>
<dbReference type="Proteomes" id="UP000014629">
    <property type="component" value="Unassembled WGS sequence"/>
</dbReference>
<gene>
    <name evidence="2" type="ORF">STRAU_5759</name>
</gene>
<keyword evidence="3" id="KW-1185">Reference proteome</keyword>
<dbReference type="Gene3D" id="3.60.110.10">
    <property type="entry name" value="Carbon-nitrogen hydrolase"/>
    <property type="match status" value="1"/>
</dbReference>
<evidence type="ECO:0000313" key="2">
    <source>
        <dbReference type="EMBL" id="EPH41107.1"/>
    </source>
</evidence>
<evidence type="ECO:0000313" key="3">
    <source>
        <dbReference type="Proteomes" id="UP000014629"/>
    </source>
</evidence>
<name>S4AI56_9ACTN</name>
<dbReference type="AlphaFoldDB" id="S4AI56"/>
<dbReference type="InterPro" id="IPR036526">
    <property type="entry name" value="C-N_Hydrolase_sf"/>
</dbReference>
<feature type="region of interest" description="Disordered" evidence="1">
    <location>
        <begin position="97"/>
        <end position="119"/>
    </location>
</feature>
<proteinExistence type="predicted"/>